<evidence type="ECO:0000256" key="1">
    <source>
        <dbReference type="ARBA" id="ARBA00004430"/>
    </source>
</evidence>
<keyword evidence="7" id="KW-0966">Cell projection</keyword>
<dbReference type="Proteomes" id="UP000678393">
    <property type="component" value="Unassembled WGS sequence"/>
</dbReference>
<organism evidence="12 13">
    <name type="scientific">Candidula unifasciata</name>
    <dbReference type="NCBI Taxonomy" id="100452"/>
    <lineage>
        <taxon>Eukaryota</taxon>
        <taxon>Metazoa</taxon>
        <taxon>Spiralia</taxon>
        <taxon>Lophotrochozoa</taxon>
        <taxon>Mollusca</taxon>
        <taxon>Gastropoda</taxon>
        <taxon>Heterobranchia</taxon>
        <taxon>Euthyneura</taxon>
        <taxon>Panpulmonata</taxon>
        <taxon>Eupulmonata</taxon>
        <taxon>Stylommatophora</taxon>
        <taxon>Helicina</taxon>
        <taxon>Helicoidea</taxon>
        <taxon>Geomitridae</taxon>
        <taxon>Candidula</taxon>
    </lineage>
</organism>
<evidence type="ECO:0000313" key="13">
    <source>
        <dbReference type="Proteomes" id="UP000678393"/>
    </source>
</evidence>
<name>A0A8S3ZR60_9EUPU</name>
<evidence type="ECO:0000256" key="6">
    <source>
        <dbReference type="ARBA" id="ARBA00023212"/>
    </source>
</evidence>
<gene>
    <name evidence="12" type="ORF">CUNI_LOCUS17551</name>
</gene>
<sequence length="1740" mass="199765">MFKTVLVRKLIERPPKIHYTPSEERMTHHTDDPSFFSKEPISLLYAFGYDSQRMANLHVLDETTLLYMSGFVLTFLNHRTLGKSYLRCLGGSCFGALAIHPSKKLFAAAEKGRYPLIGIWSWPKLQLFRKLKEGTDKVYASVNFSPDGRHLASQGGDPDYLITVWNWLAESPLLRVKSHAQDVFRVTFSRELAGRLTTSGLCHIKFWKMANTFTGLKLKGDIGRFGRTELSDIEGYVEMPDGKVVSGTEWGNLLVWENGLIVAELCVKNDVPCHDGIVRQVLLNEGEFYTTGQDGMVKTWSFDAVDTAEINTSEESIKVPLKVLAKVSVNEGADIWSIVPDMQESDSTSVFWFAQDGKGTIWKVDLSFLNTAKEPTVISTAHGGPIVGCKCSRLDTIFTTLGADGQVRVYNYITKELLARAAFSARGSCLIWPSVLDPFNTTMIAGFTDGTFRVLALSGESSDNLPMTLNLEQVRKPHSQALTTMEVDTDGELFVTGGEDGTIFFFDVRQDYLPMAFVQMPDWKPVRIVAWSRSISDRKTVFAALDGGTIQEVLAPTWEEIDNETSYFHVDAKLLRRYDFMSIKSQLRHNEELQRERIAEEARQAAMEEENRQRIADGIETQSQQDLRLMLEAEEMERMKVDEKPKKKWEPYIPAEPSPILLMIPCPFQNGELVLSMGKYDAGYLYMVKLLDNEENPSYEAKPQEPIAAIPVNESDDVPMTAYTINSDGETVFWGFEDGRVRIQHLAFPFDMESVGAHWTMGVHDCIRGSLTSLALDKDGMFLITCGNDGNCFLHSLVPVTDVETYTSQVKTPQIPVRQARMDIQDILSPTAYTLEVSKTIEKEMALLATAKRNKAAKREEIVRLRLMFYDIVRRNNELPEHCRLTETEFIITKDGAVRREAEIDQALKQLDLEMAWERERCSIALNKLKSFYKDHVECHHFIVKAFNSNLAVSSFRLTSFPPFFEVAKDKILHQSTPHGVESSIGDDDVSGASSTIYEHEPKPKRKRGMDKFVYQRLVRLWERKQKKILRRHVWKEFLATEPKGKELREEDRAIEEATNTIGDMKLKMAADYKIPDSKKLTEHRGRKRLVYLEEIIYKLKSNFNTSLIQQLQRKTQLIEQMNSYRNIVLEHQSLLPKEERLEVPEIEKLSPDENPRRHLECTPDEVKAYKQQLEERSKMAATQVTTHKTKKVETPVKRKQHAGQLYKKVSSTNKLPLHEVTDEEKVKEEGHDLGNFVETIPCEPSTLEKRIMHVKLQVARHYQQYYINKIAEECFIFNAQIKVLRHRKAKLDYLLKTADQRMVVLTQEFLLAQRSEAMEAAMEAQIMDANKEKKEYAAHVKALSKKQEAVKKDMDGFLKQKNVLLQDVMQIASKVPVFEKYLIRVFNKKISKPKVKELGVKITESQVSSGSDDDSDSSSDMDMDLDEDDDDGLDIDFPPPELNKDVYDQVVEVRKGRVAIDEHEQAAKEVFDELAASINTLKGKIAAADKEFEKGRKELEAFTKEKQQFLNAIDIAVSLNLHQILHTDKDLSVALVTENSTISRLRQRIPELLKEKRLQRKKVLEVKKQHFQLQREKQRFLDRLEEMSKKCDEAMLRKFGIVTDVEMLENFCVDPEIVALQKQLHELESRNAGELSRLHFQQQTVMEKRRRETCQQTTKYFTMTELMKQISKMTHVMDEDMKRLPSEYEDVSARTEAKYLRQLVSEQWQTLNSLNLEIINLTRRNRTPLPPIPAIRDRI</sequence>
<dbReference type="Pfam" id="PF00400">
    <property type="entry name" value="WD40"/>
    <property type="match status" value="2"/>
</dbReference>
<evidence type="ECO:0000259" key="11">
    <source>
        <dbReference type="Pfam" id="PF23409"/>
    </source>
</evidence>
<dbReference type="SMART" id="SM00320">
    <property type="entry name" value="WD40"/>
    <property type="match status" value="6"/>
</dbReference>
<keyword evidence="13" id="KW-1185">Reference proteome</keyword>
<feature type="region of interest" description="Disordered" evidence="10">
    <location>
        <begin position="1405"/>
        <end position="1434"/>
    </location>
</feature>
<feature type="region of interest" description="Disordered" evidence="10">
    <location>
        <begin position="1182"/>
        <end position="1205"/>
    </location>
</feature>
<comment type="caution">
    <text evidence="12">The sequence shown here is derived from an EMBL/GenBank/DDBJ whole genome shotgun (WGS) entry which is preliminary data.</text>
</comment>
<keyword evidence="4" id="KW-0677">Repeat</keyword>
<dbReference type="PANTHER" id="PTHR14885:SF3">
    <property type="entry name" value="CILIA- AND FLAGELLA-ASSOCIATED PROTEIN 44"/>
    <property type="match status" value="1"/>
</dbReference>
<feature type="compositionally biased region" description="Acidic residues" evidence="10">
    <location>
        <begin position="1412"/>
        <end position="1434"/>
    </location>
</feature>
<dbReference type="InterPro" id="IPR015943">
    <property type="entry name" value="WD40/YVTN_repeat-like_dom_sf"/>
</dbReference>
<comment type="subcellular location">
    <subcellularLocation>
        <location evidence="1">Cytoplasm</location>
        <location evidence="1">Cytoskeleton</location>
        <location evidence="1">Cilium axoneme</location>
    </subcellularLocation>
</comment>
<evidence type="ECO:0000256" key="4">
    <source>
        <dbReference type="ARBA" id="ARBA00022737"/>
    </source>
</evidence>
<dbReference type="InterPro" id="IPR001680">
    <property type="entry name" value="WD40_rpt"/>
</dbReference>
<dbReference type="PROSITE" id="PS50082">
    <property type="entry name" value="WD_REPEATS_2"/>
    <property type="match status" value="1"/>
</dbReference>
<keyword evidence="6" id="KW-0206">Cytoskeleton</keyword>
<evidence type="ECO:0000256" key="3">
    <source>
        <dbReference type="ARBA" id="ARBA00022574"/>
    </source>
</evidence>
<feature type="domain" description="EML-like first beta-propeller" evidence="11">
    <location>
        <begin position="96"/>
        <end position="317"/>
    </location>
</feature>
<accession>A0A8S3ZR60</accession>
<dbReference type="GO" id="GO:0003341">
    <property type="term" value="P:cilium movement"/>
    <property type="evidence" value="ECO:0007669"/>
    <property type="project" value="UniProtKB-ARBA"/>
</dbReference>
<dbReference type="PANTHER" id="PTHR14885">
    <property type="entry name" value="CILIA- AND FLAGELLA-ASSOCIATED PROTEIN 43-RELATED"/>
    <property type="match status" value="1"/>
</dbReference>
<feature type="coiled-coil region" evidence="9">
    <location>
        <begin position="1313"/>
        <end position="1347"/>
    </location>
</feature>
<evidence type="ECO:0000256" key="7">
    <source>
        <dbReference type="ARBA" id="ARBA00023273"/>
    </source>
</evidence>
<dbReference type="Pfam" id="PF23409">
    <property type="entry name" value="Beta-prop_EML"/>
    <property type="match status" value="1"/>
</dbReference>
<evidence type="ECO:0000256" key="10">
    <source>
        <dbReference type="SAM" id="MobiDB-lite"/>
    </source>
</evidence>
<evidence type="ECO:0000256" key="5">
    <source>
        <dbReference type="ARBA" id="ARBA00023054"/>
    </source>
</evidence>
<feature type="coiled-coil region" evidence="9">
    <location>
        <begin position="841"/>
        <end position="868"/>
    </location>
</feature>
<feature type="repeat" description="WD" evidence="8">
    <location>
        <begin position="475"/>
        <end position="516"/>
    </location>
</feature>
<keyword evidence="3 8" id="KW-0853">WD repeat</keyword>
<dbReference type="GO" id="GO:0005930">
    <property type="term" value="C:axoneme"/>
    <property type="evidence" value="ECO:0007669"/>
    <property type="project" value="UniProtKB-SubCell"/>
</dbReference>
<keyword evidence="5 9" id="KW-0175">Coiled coil</keyword>
<dbReference type="Gene3D" id="2.130.10.10">
    <property type="entry name" value="YVTN repeat-like/Quinoprotein amine dehydrogenase"/>
    <property type="match status" value="3"/>
</dbReference>
<dbReference type="InterPro" id="IPR036322">
    <property type="entry name" value="WD40_repeat_dom_sf"/>
</dbReference>
<evidence type="ECO:0000256" key="8">
    <source>
        <dbReference type="PROSITE-ProRule" id="PRU00221"/>
    </source>
</evidence>
<feature type="coiled-coil region" evidence="9">
    <location>
        <begin position="583"/>
        <end position="610"/>
    </location>
</feature>
<reference evidence="12" key="1">
    <citation type="submission" date="2021-04" db="EMBL/GenBank/DDBJ databases">
        <authorList>
            <consortium name="Molecular Ecology Group"/>
        </authorList>
    </citation>
    <scope>NUCLEOTIDE SEQUENCE</scope>
</reference>
<dbReference type="OrthoDB" id="1935234at2759"/>
<feature type="coiled-coil region" evidence="9">
    <location>
        <begin position="1571"/>
        <end position="1638"/>
    </location>
</feature>
<evidence type="ECO:0000256" key="9">
    <source>
        <dbReference type="SAM" id="Coils"/>
    </source>
</evidence>
<keyword evidence="2" id="KW-0963">Cytoplasm</keyword>
<protein>
    <recommendedName>
        <fullName evidence="11">EML-like first beta-propeller domain-containing protein</fullName>
    </recommendedName>
</protein>
<proteinExistence type="predicted"/>
<dbReference type="SUPFAM" id="SSF50978">
    <property type="entry name" value="WD40 repeat-like"/>
    <property type="match status" value="1"/>
</dbReference>
<dbReference type="EMBL" id="CAJHNH020005011">
    <property type="protein sequence ID" value="CAG5131993.1"/>
    <property type="molecule type" value="Genomic_DNA"/>
</dbReference>
<evidence type="ECO:0000313" key="12">
    <source>
        <dbReference type="EMBL" id="CAG5131993.1"/>
    </source>
</evidence>
<evidence type="ECO:0000256" key="2">
    <source>
        <dbReference type="ARBA" id="ARBA00022490"/>
    </source>
</evidence>
<dbReference type="InterPro" id="IPR055439">
    <property type="entry name" value="Beta-prop_EML_1st"/>
</dbReference>